<dbReference type="KEGG" id="dzi:111277872"/>
<protein>
    <submittedName>
        <fullName evidence="4">Lecithin retinol acyltransferase-like</fullName>
    </submittedName>
</protein>
<dbReference type="Pfam" id="PF04970">
    <property type="entry name" value="LRAT"/>
    <property type="match status" value="1"/>
</dbReference>
<accession>A0A6P5WX22</accession>
<proteinExistence type="predicted"/>
<dbReference type="PANTHER" id="PTHR46137">
    <property type="entry name" value="OS05G0310600 PROTEIN"/>
    <property type="match status" value="1"/>
</dbReference>
<keyword evidence="3" id="KW-1185">Reference proteome</keyword>
<dbReference type="Gene3D" id="3.90.1720.10">
    <property type="entry name" value="endopeptidase domain like (from Nostoc punctiforme)"/>
    <property type="match status" value="1"/>
</dbReference>
<feature type="region of interest" description="Disordered" evidence="1">
    <location>
        <begin position="25"/>
        <end position="44"/>
    </location>
</feature>
<evidence type="ECO:0000313" key="4">
    <source>
        <dbReference type="RefSeq" id="XP_022720036.1"/>
    </source>
</evidence>
<name>A0A6P5WX22_DURZI</name>
<reference evidence="4" key="1">
    <citation type="submission" date="2025-08" db="UniProtKB">
        <authorList>
            <consortium name="RefSeq"/>
        </authorList>
    </citation>
    <scope>IDENTIFICATION</scope>
    <source>
        <tissue evidence="4">Fruit stalk</tissue>
    </source>
</reference>
<dbReference type="GeneID" id="111277872"/>
<dbReference type="Proteomes" id="UP000515121">
    <property type="component" value="Unplaced"/>
</dbReference>
<feature type="domain" description="LRAT" evidence="2">
    <location>
        <begin position="43"/>
        <end position="178"/>
    </location>
</feature>
<dbReference type="OrthoDB" id="68610at2759"/>
<evidence type="ECO:0000256" key="1">
    <source>
        <dbReference type="SAM" id="MobiDB-lite"/>
    </source>
</evidence>
<dbReference type="RefSeq" id="XP_022720036.1">
    <property type="nucleotide sequence ID" value="XM_022864301.1"/>
</dbReference>
<evidence type="ECO:0000313" key="3">
    <source>
        <dbReference type="Proteomes" id="UP000515121"/>
    </source>
</evidence>
<dbReference type="PANTHER" id="PTHR46137:SF1">
    <property type="entry name" value="LRAT DOMAIN-CONTAINING PROTEIN"/>
    <property type="match status" value="1"/>
</dbReference>
<dbReference type="PROSITE" id="PS51934">
    <property type="entry name" value="LRAT"/>
    <property type="match status" value="1"/>
</dbReference>
<evidence type="ECO:0000259" key="2">
    <source>
        <dbReference type="PROSITE" id="PS51934"/>
    </source>
</evidence>
<feature type="compositionally biased region" description="Basic and acidic residues" evidence="1">
    <location>
        <begin position="34"/>
        <end position="44"/>
    </location>
</feature>
<dbReference type="AlphaFoldDB" id="A0A6P5WX22"/>
<gene>
    <name evidence="4" type="primary">LOC111277872</name>
</gene>
<dbReference type="InterPro" id="IPR007053">
    <property type="entry name" value="LRAT_dom"/>
</dbReference>
<sequence>MGPQQSMLFPPPPIINPLPFPGLIPDYPNPNPNRKPEPGDHIYSERSGGLYDHHGIYVGDDMVIHLQGPAKQKHIGSSAPCQKCGYKRDFIGGVIKTCLDCFLDGHSLHFYEYGVPFVVFNRRRRGTCHVGHSKPAYEVIKTATDFLEGNGFGCYDMFANNCEDFAVYCKTGTAISHQVMGHIGNPLVTIGLGPLGVGLTGAYGLAKVITEAQRRR</sequence>
<organism evidence="3 4">
    <name type="scientific">Durio zibethinus</name>
    <name type="common">Durian</name>
    <dbReference type="NCBI Taxonomy" id="66656"/>
    <lineage>
        <taxon>Eukaryota</taxon>
        <taxon>Viridiplantae</taxon>
        <taxon>Streptophyta</taxon>
        <taxon>Embryophyta</taxon>
        <taxon>Tracheophyta</taxon>
        <taxon>Spermatophyta</taxon>
        <taxon>Magnoliopsida</taxon>
        <taxon>eudicotyledons</taxon>
        <taxon>Gunneridae</taxon>
        <taxon>Pentapetalae</taxon>
        <taxon>rosids</taxon>
        <taxon>malvids</taxon>
        <taxon>Malvales</taxon>
        <taxon>Malvaceae</taxon>
        <taxon>Helicteroideae</taxon>
        <taxon>Durio</taxon>
    </lineage>
</organism>